<name>A0A1L9TGL4_9EURO</name>
<protein>
    <recommendedName>
        <fullName evidence="4">Alcohol acetyltransferase</fullName>
    </recommendedName>
</protein>
<feature type="region of interest" description="Disordered" evidence="1">
    <location>
        <begin position="93"/>
        <end position="116"/>
    </location>
</feature>
<dbReference type="Proteomes" id="UP000184356">
    <property type="component" value="Unassembled WGS sequence"/>
</dbReference>
<dbReference type="AlphaFoldDB" id="A0A1L9TGL4"/>
<dbReference type="InterPro" id="IPR052058">
    <property type="entry name" value="Alcohol_O-acetyltransferase"/>
</dbReference>
<evidence type="ECO:0008006" key="4">
    <source>
        <dbReference type="Google" id="ProtNLM"/>
    </source>
</evidence>
<organism evidence="2 3">
    <name type="scientific">Aspergillus sydowii CBS 593.65</name>
    <dbReference type="NCBI Taxonomy" id="1036612"/>
    <lineage>
        <taxon>Eukaryota</taxon>
        <taxon>Fungi</taxon>
        <taxon>Dikarya</taxon>
        <taxon>Ascomycota</taxon>
        <taxon>Pezizomycotina</taxon>
        <taxon>Eurotiomycetes</taxon>
        <taxon>Eurotiomycetidae</taxon>
        <taxon>Eurotiales</taxon>
        <taxon>Aspergillaceae</taxon>
        <taxon>Aspergillus</taxon>
        <taxon>Aspergillus subgen. Nidulantes</taxon>
    </lineage>
</organism>
<dbReference type="OrthoDB" id="2150604at2759"/>
<dbReference type="PANTHER" id="PTHR28037:SF1">
    <property type="entry name" value="ALCOHOL O-ACETYLTRANSFERASE 1-RELATED"/>
    <property type="match status" value="1"/>
</dbReference>
<accession>A0A1L9TGL4</accession>
<dbReference type="GO" id="GO:0008080">
    <property type="term" value="F:N-acetyltransferase activity"/>
    <property type="evidence" value="ECO:0007669"/>
    <property type="project" value="TreeGrafter"/>
</dbReference>
<gene>
    <name evidence="2" type="ORF">ASPSYDRAFT_132211</name>
</gene>
<dbReference type="EMBL" id="KV878586">
    <property type="protein sequence ID" value="OJJ58574.1"/>
    <property type="molecule type" value="Genomic_DNA"/>
</dbReference>
<evidence type="ECO:0000313" key="2">
    <source>
        <dbReference type="EMBL" id="OJJ58574.1"/>
    </source>
</evidence>
<feature type="compositionally biased region" description="Basic and acidic residues" evidence="1">
    <location>
        <begin position="93"/>
        <end position="111"/>
    </location>
</feature>
<dbReference type="VEuPathDB" id="FungiDB:ASPSYDRAFT_132211"/>
<keyword evidence="3" id="KW-1185">Reference proteome</keyword>
<reference evidence="3" key="1">
    <citation type="journal article" date="2017" name="Genome Biol.">
        <title>Comparative genomics reveals high biological diversity and specific adaptations in the industrially and medically important fungal genus Aspergillus.</title>
        <authorList>
            <person name="de Vries R.P."/>
            <person name="Riley R."/>
            <person name="Wiebenga A."/>
            <person name="Aguilar-Osorio G."/>
            <person name="Amillis S."/>
            <person name="Uchima C.A."/>
            <person name="Anderluh G."/>
            <person name="Asadollahi M."/>
            <person name="Askin M."/>
            <person name="Barry K."/>
            <person name="Battaglia E."/>
            <person name="Bayram O."/>
            <person name="Benocci T."/>
            <person name="Braus-Stromeyer S.A."/>
            <person name="Caldana C."/>
            <person name="Canovas D."/>
            <person name="Cerqueira G.C."/>
            <person name="Chen F."/>
            <person name="Chen W."/>
            <person name="Choi C."/>
            <person name="Clum A."/>
            <person name="Dos Santos R.A."/>
            <person name="Damasio A.R."/>
            <person name="Diallinas G."/>
            <person name="Emri T."/>
            <person name="Fekete E."/>
            <person name="Flipphi M."/>
            <person name="Freyberg S."/>
            <person name="Gallo A."/>
            <person name="Gournas C."/>
            <person name="Habgood R."/>
            <person name="Hainaut M."/>
            <person name="Harispe M.L."/>
            <person name="Henrissat B."/>
            <person name="Hilden K.S."/>
            <person name="Hope R."/>
            <person name="Hossain A."/>
            <person name="Karabika E."/>
            <person name="Karaffa L."/>
            <person name="Karanyi Z."/>
            <person name="Krasevec N."/>
            <person name="Kuo A."/>
            <person name="Kusch H."/>
            <person name="LaButti K."/>
            <person name="Lagendijk E.L."/>
            <person name="Lapidus A."/>
            <person name="Levasseur A."/>
            <person name="Lindquist E."/>
            <person name="Lipzen A."/>
            <person name="Logrieco A.F."/>
            <person name="MacCabe A."/>
            <person name="Maekelae M.R."/>
            <person name="Malavazi I."/>
            <person name="Melin P."/>
            <person name="Meyer V."/>
            <person name="Mielnichuk N."/>
            <person name="Miskei M."/>
            <person name="Molnar A.P."/>
            <person name="Mule G."/>
            <person name="Ngan C.Y."/>
            <person name="Orejas M."/>
            <person name="Orosz E."/>
            <person name="Ouedraogo J.P."/>
            <person name="Overkamp K.M."/>
            <person name="Park H.-S."/>
            <person name="Perrone G."/>
            <person name="Piumi F."/>
            <person name="Punt P.J."/>
            <person name="Ram A.F."/>
            <person name="Ramon A."/>
            <person name="Rauscher S."/>
            <person name="Record E."/>
            <person name="Riano-Pachon D.M."/>
            <person name="Robert V."/>
            <person name="Roehrig J."/>
            <person name="Ruller R."/>
            <person name="Salamov A."/>
            <person name="Salih N.S."/>
            <person name="Samson R.A."/>
            <person name="Sandor E."/>
            <person name="Sanguinetti M."/>
            <person name="Schuetze T."/>
            <person name="Sepcic K."/>
            <person name="Shelest E."/>
            <person name="Sherlock G."/>
            <person name="Sophianopoulou V."/>
            <person name="Squina F.M."/>
            <person name="Sun H."/>
            <person name="Susca A."/>
            <person name="Todd R.B."/>
            <person name="Tsang A."/>
            <person name="Unkles S.E."/>
            <person name="van de Wiele N."/>
            <person name="van Rossen-Uffink D."/>
            <person name="Oliveira J.V."/>
            <person name="Vesth T.C."/>
            <person name="Visser J."/>
            <person name="Yu J.-H."/>
            <person name="Zhou M."/>
            <person name="Andersen M.R."/>
            <person name="Archer D.B."/>
            <person name="Baker S.E."/>
            <person name="Benoit I."/>
            <person name="Brakhage A.A."/>
            <person name="Braus G.H."/>
            <person name="Fischer R."/>
            <person name="Frisvad J.C."/>
            <person name="Goldman G.H."/>
            <person name="Houbraken J."/>
            <person name="Oakley B."/>
            <person name="Pocsi I."/>
            <person name="Scazzocchio C."/>
            <person name="Seiboth B."/>
            <person name="vanKuyk P.A."/>
            <person name="Wortman J."/>
            <person name="Dyer P.S."/>
            <person name="Grigoriev I.V."/>
        </authorList>
    </citation>
    <scope>NUCLEOTIDE SEQUENCE [LARGE SCALE GENOMIC DNA]</scope>
    <source>
        <strain evidence="3">CBS 593.65</strain>
    </source>
</reference>
<dbReference type="STRING" id="1036612.A0A1L9TGL4"/>
<evidence type="ECO:0000313" key="3">
    <source>
        <dbReference type="Proteomes" id="UP000184356"/>
    </source>
</evidence>
<dbReference type="Pfam" id="PF07247">
    <property type="entry name" value="AATase"/>
    <property type="match status" value="1"/>
</dbReference>
<dbReference type="PANTHER" id="PTHR28037">
    <property type="entry name" value="ALCOHOL O-ACETYLTRANSFERASE 1-RELATED"/>
    <property type="match status" value="1"/>
</dbReference>
<dbReference type="GeneID" id="63756671"/>
<proteinExistence type="predicted"/>
<dbReference type="RefSeq" id="XP_040702380.1">
    <property type="nucleotide sequence ID" value="XM_040840598.1"/>
</dbReference>
<evidence type="ECO:0000256" key="1">
    <source>
        <dbReference type="SAM" id="MobiDB-lite"/>
    </source>
</evidence>
<dbReference type="InterPro" id="IPR010828">
    <property type="entry name" value="Atf2/Sli1-like"/>
</dbReference>
<sequence>MFMRFASPNERRTISREDLGFYNAVVIGATYEFAGQDTDISSAESFIQPLKHCIFEHPYLGVIIKDKHTEKPFFEAVSSLDLNNHISVIHNHHDGWKEDGHGNVDDRKKDGQGNASETKTIERFLLPVLDRPWPADIPPWRIVVLPLTPGKSPKTTRCFIAFSFSHALGDGMSGLAFHRSFLNAWNNQSTADEKPSFIVTSPKTPLPPPFDTPSRLPISWSYLLAPLLAACLPKFLNDLLGLRASTSTLNAGTWTGPPMFFDPETRNSSSRLYLLEIEEPLVRNALAVSRAHGSKLTATMHQMIVRALSRVIPDREITDFVSGTAIDMRGSIGVPGYTWGLYVNGTHDIHPRIELDGEAEVQAQAQAHSTFSDEMWKAARLMTKELAESATRLQDQAIGLLRYAPSIRGWTAKKMGERRDCSYRMSNLLAFDGDTGQGCGGKISKVIFATPADATGSPLAFDIVSLKGGSLVCSVGWQAGALGVPLEEENKFVEDICLSIRADFEGLRM</sequence>